<dbReference type="SUPFAM" id="SSF53756">
    <property type="entry name" value="UDP-Glycosyltransferase/glycogen phosphorylase"/>
    <property type="match status" value="1"/>
</dbReference>
<feature type="domain" description="Glycosyltransferase subfamily 4-like N-terminal" evidence="2">
    <location>
        <begin position="17"/>
        <end position="178"/>
    </location>
</feature>
<evidence type="ECO:0000259" key="2">
    <source>
        <dbReference type="Pfam" id="PF13439"/>
    </source>
</evidence>
<dbReference type="EMBL" id="BTPE01000008">
    <property type="protein sequence ID" value="GMQ34281.1"/>
    <property type="molecule type" value="Genomic_DNA"/>
</dbReference>
<organism evidence="3 4">
    <name type="scientific">Algoriphagus taiwanensis</name>
    <dbReference type="NCBI Taxonomy" id="1445656"/>
    <lineage>
        <taxon>Bacteria</taxon>
        <taxon>Pseudomonadati</taxon>
        <taxon>Bacteroidota</taxon>
        <taxon>Cytophagia</taxon>
        <taxon>Cytophagales</taxon>
        <taxon>Cyclobacteriaceae</taxon>
        <taxon>Algoriphagus</taxon>
    </lineage>
</organism>
<keyword evidence="4" id="KW-1185">Reference proteome</keyword>
<dbReference type="Pfam" id="PF00534">
    <property type="entry name" value="Glycos_transf_1"/>
    <property type="match status" value="1"/>
</dbReference>
<protein>
    <submittedName>
        <fullName evidence="3">Glycosyltransferase family 4 protein</fullName>
    </submittedName>
</protein>
<dbReference type="Proteomes" id="UP001307705">
    <property type="component" value="Unassembled WGS sequence"/>
</dbReference>
<dbReference type="CDD" id="cd03801">
    <property type="entry name" value="GT4_PimA-like"/>
    <property type="match status" value="1"/>
</dbReference>
<evidence type="ECO:0000259" key="1">
    <source>
        <dbReference type="Pfam" id="PF00534"/>
    </source>
</evidence>
<evidence type="ECO:0000313" key="4">
    <source>
        <dbReference type="Proteomes" id="UP001307705"/>
    </source>
</evidence>
<dbReference type="Gene3D" id="3.40.50.2000">
    <property type="entry name" value="Glycogen Phosphorylase B"/>
    <property type="match status" value="2"/>
</dbReference>
<name>A0ABQ6Q2C0_9BACT</name>
<comment type="caution">
    <text evidence="3">The sequence shown here is derived from an EMBL/GenBank/DDBJ whole genome shotgun (WGS) entry which is preliminary data.</text>
</comment>
<sequence>MHICFLSQEYPRQGVTYGGIGTFLLTICQALVKGGHKVTVIGIYGSKDLDENLNGVRVVTFGRSQAKLISWWRNFSRISDFLEVLHRSQPIDLIEGSELTFAFVRKLKNVPCVIRLHGGHHFFAEGENRPLNRWKALQEKQSFKKADAFIAVSEYVKVHTGKLLSFHGKPVKVINYPVSFDKFYKADPSKSIPYRLVFAGTVCEKKGIRQLIQALPEVAKTYPEVHLEVYGRDWLFPDGKSYMQYLKEIFPKKDLERVRFHGPVSHEDLPKYYEEAEICVFPSHMETQGLVAPEAMGMGKPVIFSKTGPGPETIDHGVNGWLCDPKDPKSISNAILEAFSQRSSFGKIGEAAIKKAHLKFDPDTITRQNLEFYQTLIQKP</sequence>
<dbReference type="InterPro" id="IPR028098">
    <property type="entry name" value="Glyco_trans_4-like_N"/>
</dbReference>
<dbReference type="PANTHER" id="PTHR12526">
    <property type="entry name" value="GLYCOSYLTRANSFERASE"/>
    <property type="match status" value="1"/>
</dbReference>
<proteinExistence type="predicted"/>
<gene>
    <name evidence="3" type="ORF">Ataiwa_25530</name>
</gene>
<evidence type="ECO:0000313" key="3">
    <source>
        <dbReference type="EMBL" id="GMQ34281.1"/>
    </source>
</evidence>
<feature type="domain" description="Glycosyl transferase family 1" evidence="1">
    <location>
        <begin position="193"/>
        <end position="354"/>
    </location>
</feature>
<reference evidence="3 4" key="1">
    <citation type="submission" date="2023-08" db="EMBL/GenBank/DDBJ databases">
        <title>Draft genome sequence of Algoriphagus taiwanensis.</title>
        <authorList>
            <person name="Takatani N."/>
            <person name="Hosokawa M."/>
            <person name="Sawabe T."/>
        </authorList>
    </citation>
    <scope>NUCLEOTIDE SEQUENCE [LARGE SCALE GENOMIC DNA]</scope>
    <source>
        <strain evidence="3 4">JCM 19755</strain>
    </source>
</reference>
<dbReference type="Pfam" id="PF13439">
    <property type="entry name" value="Glyco_transf_4"/>
    <property type="match status" value="1"/>
</dbReference>
<dbReference type="RefSeq" id="WP_338229105.1">
    <property type="nucleotide sequence ID" value="NZ_BTPE01000008.1"/>
</dbReference>
<accession>A0ABQ6Q2C0</accession>
<dbReference type="InterPro" id="IPR001296">
    <property type="entry name" value="Glyco_trans_1"/>
</dbReference>